<keyword evidence="2" id="KW-1185">Reference proteome</keyword>
<protein>
    <submittedName>
        <fullName evidence="3">PITH domain-containing protein</fullName>
    </submittedName>
</protein>
<evidence type="ECO:0000256" key="1">
    <source>
        <dbReference type="SAM" id="MobiDB-lite"/>
    </source>
</evidence>
<name>A0A1I8AVT2_9BILA</name>
<dbReference type="WBParaSite" id="L893_g9703.t1">
    <property type="protein sequence ID" value="L893_g9703.t1"/>
    <property type="gene ID" value="L893_g9703"/>
</dbReference>
<evidence type="ECO:0000313" key="2">
    <source>
        <dbReference type="Proteomes" id="UP000095287"/>
    </source>
</evidence>
<accession>A0A1I8AVT2</accession>
<feature type="compositionally biased region" description="Basic and acidic residues" evidence="1">
    <location>
        <begin position="12"/>
        <end position="25"/>
    </location>
</feature>
<evidence type="ECO:0000313" key="3">
    <source>
        <dbReference type="WBParaSite" id="L893_g9703.t1"/>
    </source>
</evidence>
<feature type="compositionally biased region" description="Polar residues" evidence="1">
    <location>
        <begin position="85"/>
        <end position="99"/>
    </location>
</feature>
<dbReference type="AlphaFoldDB" id="A0A1I8AVT2"/>
<reference evidence="3" key="1">
    <citation type="submission" date="2016-11" db="UniProtKB">
        <authorList>
            <consortium name="WormBaseParasite"/>
        </authorList>
    </citation>
    <scope>IDENTIFICATION</scope>
</reference>
<organism evidence="2 3">
    <name type="scientific">Steinernema glaseri</name>
    <dbReference type="NCBI Taxonomy" id="37863"/>
    <lineage>
        <taxon>Eukaryota</taxon>
        <taxon>Metazoa</taxon>
        <taxon>Ecdysozoa</taxon>
        <taxon>Nematoda</taxon>
        <taxon>Chromadorea</taxon>
        <taxon>Rhabditida</taxon>
        <taxon>Tylenchina</taxon>
        <taxon>Panagrolaimomorpha</taxon>
        <taxon>Strongyloidoidea</taxon>
        <taxon>Steinernematidae</taxon>
        <taxon>Steinernema</taxon>
    </lineage>
</organism>
<sequence length="192" mass="21448">MPLPKPINPACIKKEERDDPDDHGVDSATDGAEDSIWNNQDQKIGLQNEVQGRNNFKHIEMPFPEPINPACIKKEHRDDPDENGVDSTTDGGADSIWNNQDQKIGLHNDVQAPNNFNQIELMYIVYEFDRDVPESGYAAVTVPFKAHASVSKTVYMESGAHGSRGNDGAEQPTRLNRKRKAEPMHLMGEVLK</sequence>
<proteinExistence type="predicted"/>
<feature type="region of interest" description="Disordered" evidence="1">
    <location>
        <begin position="1"/>
        <end position="43"/>
    </location>
</feature>
<dbReference type="Proteomes" id="UP000095287">
    <property type="component" value="Unplaced"/>
</dbReference>
<feature type="region of interest" description="Disordered" evidence="1">
    <location>
        <begin position="158"/>
        <end position="192"/>
    </location>
</feature>
<feature type="region of interest" description="Disordered" evidence="1">
    <location>
        <begin position="60"/>
        <end position="99"/>
    </location>
</feature>